<accession>A0AAU7G9P3</accession>
<dbReference type="PANTHER" id="PTHR44846">
    <property type="entry name" value="MANNOSYL-D-GLYCERATE TRANSPORT/METABOLISM SYSTEM REPRESSOR MNGR-RELATED"/>
    <property type="match status" value="1"/>
</dbReference>
<dbReference type="CDD" id="cd07377">
    <property type="entry name" value="WHTH_GntR"/>
    <property type="match status" value="1"/>
</dbReference>
<sequence length="256" mass="27709">MPSTSPIPEPAADRDAGAPRYARVAADLRRRIAEGDVAVGARLPSEAALAAEYGVTRSVVRGALAQLARQSLVVSRPRGGWVVQPRHRTQGFDRMLSFAQWAVDGGRVPGGAITSRERRPATAREAQLLRIRWQEPLIAFTRVRTLDGRRVMVERSTWAPWLTPVIEALPDDVVSTAEALAAEGIHITSGTHRIEAVAASTEDAALLGVRRSSPLLQVTRITTTREGRIVELGVDRYLSGAIAFEVAAGESQRTLV</sequence>
<dbReference type="GO" id="GO:0003677">
    <property type="term" value="F:DNA binding"/>
    <property type="evidence" value="ECO:0007669"/>
    <property type="project" value="UniProtKB-KW"/>
</dbReference>
<gene>
    <name evidence="5" type="ORF">AAME72_11235</name>
</gene>
<reference evidence="5" key="1">
    <citation type="submission" date="2024-05" db="EMBL/GenBank/DDBJ databases">
        <title>The Natural Products Discovery Center: Release of the First 8490 Sequenced Strains for Exploring Actinobacteria Biosynthetic Diversity.</title>
        <authorList>
            <person name="Kalkreuter E."/>
            <person name="Kautsar S.A."/>
            <person name="Yang D."/>
            <person name="Bader C.D."/>
            <person name="Teijaro C.N."/>
            <person name="Fluegel L."/>
            <person name="Davis C.M."/>
            <person name="Simpson J.R."/>
            <person name="Lauterbach L."/>
            <person name="Steele A.D."/>
            <person name="Gui C."/>
            <person name="Meng S."/>
            <person name="Li G."/>
            <person name="Viehrig K."/>
            <person name="Ye F."/>
            <person name="Su P."/>
            <person name="Kiefer A.F."/>
            <person name="Nichols A."/>
            <person name="Cepeda A.J."/>
            <person name="Yan W."/>
            <person name="Fan B."/>
            <person name="Jiang Y."/>
            <person name="Adhikari A."/>
            <person name="Zheng C.-J."/>
            <person name="Schuster L."/>
            <person name="Cowan T.M."/>
            <person name="Smanski M.J."/>
            <person name="Chevrette M.G."/>
            <person name="de Carvalho L.P.S."/>
            <person name="Shen B."/>
        </authorList>
    </citation>
    <scope>NUCLEOTIDE SEQUENCE</scope>
    <source>
        <strain evidence="5">NPDC080035</strain>
    </source>
</reference>
<organism evidence="5">
    <name type="scientific">Leifsonia sp. NPDC080035</name>
    <dbReference type="NCBI Taxonomy" id="3143936"/>
    <lineage>
        <taxon>Bacteria</taxon>
        <taxon>Bacillati</taxon>
        <taxon>Actinomycetota</taxon>
        <taxon>Actinomycetes</taxon>
        <taxon>Micrococcales</taxon>
        <taxon>Microbacteriaceae</taxon>
        <taxon>Leifsonia</taxon>
    </lineage>
</organism>
<name>A0AAU7G9P3_9MICO</name>
<dbReference type="PANTHER" id="PTHR44846:SF1">
    <property type="entry name" value="MANNOSYL-D-GLYCERATE TRANSPORT_METABOLISM SYSTEM REPRESSOR MNGR-RELATED"/>
    <property type="match status" value="1"/>
</dbReference>
<dbReference type="EMBL" id="CP157390">
    <property type="protein sequence ID" value="XBM46666.1"/>
    <property type="molecule type" value="Genomic_DNA"/>
</dbReference>
<evidence type="ECO:0000256" key="3">
    <source>
        <dbReference type="ARBA" id="ARBA00023163"/>
    </source>
</evidence>
<dbReference type="PRINTS" id="PR00035">
    <property type="entry name" value="HTHGNTR"/>
</dbReference>
<dbReference type="PROSITE" id="PS50949">
    <property type="entry name" value="HTH_GNTR"/>
    <property type="match status" value="1"/>
</dbReference>
<dbReference type="Gene3D" id="1.10.10.10">
    <property type="entry name" value="Winged helix-like DNA-binding domain superfamily/Winged helix DNA-binding domain"/>
    <property type="match status" value="1"/>
</dbReference>
<dbReference type="GO" id="GO:0045892">
    <property type="term" value="P:negative regulation of DNA-templated transcription"/>
    <property type="evidence" value="ECO:0007669"/>
    <property type="project" value="TreeGrafter"/>
</dbReference>
<protein>
    <submittedName>
        <fullName evidence="5">GntR family transcriptional regulator</fullName>
    </submittedName>
</protein>
<evidence type="ECO:0000256" key="2">
    <source>
        <dbReference type="ARBA" id="ARBA00023125"/>
    </source>
</evidence>
<dbReference type="GO" id="GO:0003700">
    <property type="term" value="F:DNA-binding transcription factor activity"/>
    <property type="evidence" value="ECO:0007669"/>
    <property type="project" value="InterPro"/>
</dbReference>
<dbReference type="Pfam" id="PF00392">
    <property type="entry name" value="GntR"/>
    <property type="match status" value="1"/>
</dbReference>
<dbReference type="InterPro" id="IPR050679">
    <property type="entry name" value="Bact_HTH_transcr_reg"/>
</dbReference>
<dbReference type="AlphaFoldDB" id="A0AAU7G9P3"/>
<dbReference type="InterPro" id="IPR036390">
    <property type="entry name" value="WH_DNA-bd_sf"/>
</dbReference>
<keyword evidence="2" id="KW-0238">DNA-binding</keyword>
<feature type="domain" description="HTH gntR-type" evidence="4">
    <location>
        <begin position="18"/>
        <end position="86"/>
    </location>
</feature>
<dbReference type="InterPro" id="IPR011663">
    <property type="entry name" value="UTRA"/>
</dbReference>
<dbReference type="SUPFAM" id="SSF64288">
    <property type="entry name" value="Chorismate lyase-like"/>
    <property type="match status" value="1"/>
</dbReference>
<evidence type="ECO:0000256" key="1">
    <source>
        <dbReference type="ARBA" id="ARBA00023015"/>
    </source>
</evidence>
<dbReference type="Gene3D" id="3.40.1410.10">
    <property type="entry name" value="Chorismate lyase-like"/>
    <property type="match status" value="1"/>
</dbReference>
<keyword evidence="3" id="KW-0804">Transcription</keyword>
<evidence type="ECO:0000313" key="5">
    <source>
        <dbReference type="EMBL" id="XBM46666.1"/>
    </source>
</evidence>
<dbReference type="InterPro" id="IPR000524">
    <property type="entry name" value="Tscrpt_reg_HTH_GntR"/>
</dbReference>
<dbReference type="Pfam" id="PF07702">
    <property type="entry name" value="UTRA"/>
    <property type="match status" value="1"/>
</dbReference>
<dbReference type="SMART" id="SM00345">
    <property type="entry name" value="HTH_GNTR"/>
    <property type="match status" value="1"/>
</dbReference>
<dbReference type="SMART" id="SM00866">
    <property type="entry name" value="UTRA"/>
    <property type="match status" value="1"/>
</dbReference>
<keyword evidence="1" id="KW-0805">Transcription regulation</keyword>
<evidence type="ECO:0000259" key="4">
    <source>
        <dbReference type="PROSITE" id="PS50949"/>
    </source>
</evidence>
<dbReference type="InterPro" id="IPR036388">
    <property type="entry name" value="WH-like_DNA-bd_sf"/>
</dbReference>
<proteinExistence type="predicted"/>
<dbReference type="SUPFAM" id="SSF46785">
    <property type="entry name" value="Winged helix' DNA-binding domain"/>
    <property type="match status" value="1"/>
</dbReference>
<dbReference type="RefSeq" id="WP_348786648.1">
    <property type="nucleotide sequence ID" value="NZ_CP157390.1"/>
</dbReference>
<dbReference type="InterPro" id="IPR028978">
    <property type="entry name" value="Chorismate_lyase_/UTRA_dom_sf"/>
</dbReference>